<dbReference type="VEuPathDB" id="ToxoDB:cyc_04443"/>
<dbReference type="InParanoid" id="A0A1D3CR73"/>
<reference evidence="2 3" key="1">
    <citation type="journal article" date="2016" name="BMC Genomics">
        <title>Comparative genomics reveals Cyclospora cayetanensis possesses coccidia-like metabolism and invasion components but unique surface antigens.</title>
        <authorList>
            <person name="Liu S."/>
            <person name="Wang L."/>
            <person name="Zheng H."/>
            <person name="Xu Z."/>
            <person name="Roellig D.M."/>
            <person name="Li N."/>
            <person name="Frace M.A."/>
            <person name="Tang K."/>
            <person name="Arrowood M.J."/>
            <person name="Moss D.M."/>
            <person name="Zhang L."/>
            <person name="Feng Y."/>
            <person name="Xiao L."/>
        </authorList>
    </citation>
    <scope>NUCLEOTIDE SEQUENCE [LARGE SCALE GENOMIC DNA]</scope>
    <source>
        <strain evidence="2 3">CHN_HEN01</strain>
    </source>
</reference>
<evidence type="ECO:0000313" key="2">
    <source>
        <dbReference type="EMBL" id="OEH73672.1"/>
    </source>
</evidence>
<evidence type="ECO:0000313" key="3">
    <source>
        <dbReference type="Proteomes" id="UP000095192"/>
    </source>
</evidence>
<comment type="caution">
    <text evidence="2">The sequence shown here is derived from an EMBL/GenBank/DDBJ whole genome shotgun (WGS) entry which is preliminary data.</text>
</comment>
<feature type="compositionally biased region" description="Low complexity" evidence="1">
    <location>
        <begin position="295"/>
        <end position="312"/>
    </location>
</feature>
<evidence type="ECO:0000256" key="1">
    <source>
        <dbReference type="SAM" id="MobiDB-lite"/>
    </source>
</evidence>
<dbReference type="Proteomes" id="UP000095192">
    <property type="component" value="Unassembled WGS sequence"/>
</dbReference>
<name>A0A1D3CR73_9EIME</name>
<feature type="region of interest" description="Disordered" evidence="1">
    <location>
        <begin position="286"/>
        <end position="312"/>
    </location>
</feature>
<proteinExistence type="predicted"/>
<gene>
    <name evidence="2" type="ORF">cyc_04443</name>
</gene>
<accession>A0A1D3CR73</accession>
<dbReference type="VEuPathDB" id="ToxoDB:LOC34620977"/>
<dbReference type="EMBL" id="JROU02002258">
    <property type="protein sequence ID" value="OEH73672.1"/>
    <property type="molecule type" value="Genomic_DNA"/>
</dbReference>
<protein>
    <submittedName>
        <fullName evidence="2">Uncharacterized protein</fullName>
    </submittedName>
</protein>
<organism evidence="2 3">
    <name type="scientific">Cyclospora cayetanensis</name>
    <dbReference type="NCBI Taxonomy" id="88456"/>
    <lineage>
        <taxon>Eukaryota</taxon>
        <taxon>Sar</taxon>
        <taxon>Alveolata</taxon>
        <taxon>Apicomplexa</taxon>
        <taxon>Conoidasida</taxon>
        <taxon>Coccidia</taxon>
        <taxon>Eucoccidiorida</taxon>
        <taxon>Eimeriorina</taxon>
        <taxon>Eimeriidae</taxon>
        <taxon>Cyclospora</taxon>
    </lineage>
</organism>
<dbReference type="AlphaFoldDB" id="A0A1D3CR73"/>
<sequence length="312" mass="35179">MEKNDCAENQRWRAIHGKRTEELLRQPEEVRLNTLQPRGKGADIRRGPAAGLQTDWGHDAVKSSFRRSQPHVSSQVADRLLGRIDDEVGAVPTSKRLELFQRRNSSTRIQDIINWTDRTQEEPGVLNVSGERGLSLDSANFRKGDPVGGTQHRLSQVHTTENPCRWGVDVLNYQLPEPRKPRGLVNEESLGTGLIPKWNFDDPLCPRRKTTSVMCQVSCRGHLEPSTLCPTENASQKFAQGKKKSEMQGDSLDGSLVPFDEPEFSRKRCYKQWHMCSLQGDLTPHHFNQDQATRPQPGSLRSSLQSGSLMPL</sequence>
<keyword evidence="3" id="KW-1185">Reference proteome</keyword>